<dbReference type="Gene3D" id="1.10.3720.10">
    <property type="entry name" value="MetI-like"/>
    <property type="match status" value="1"/>
</dbReference>
<evidence type="ECO:0000256" key="7">
    <source>
        <dbReference type="RuleBase" id="RU363032"/>
    </source>
</evidence>
<feature type="transmembrane region" description="Helical" evidence="7">
    <location>
        <begin position="173"/>
        <end position="192"/>
    </location>
</feature>
<reference evidence="10 11" key="1">
    <citation type="submission" date="2018-06" db="EMBL/GenBank/DDBJ databases">
        <title>Phytoactinopolyspora halophila sp. nov., a novel halophilic actinomycete isolated from a saline soil in China.</title>
        <authorList>
            <person name="Tang S.-K."/>
        </authorList>
    </citation>
    <scope>NUCLEOTIDE SEQUENCE [LARGE SCALE GENOMIC DNA]</scope>
    <source>
        <strain evidence="10 11">YIM 96934</strain>
    </source>
</reference>
<evidence type="ECO:0000256" key="5">
    <source>
        <dbReference type="ARBA" id="ARBA00022989"/>
    </source>
</evidence>
<dbReference type="PROSITE" id="PS50928">
    <property type="entry name" value="ABC_TM1"/>
    <property type="match status" value="1"/>
</dbReference>
<proteinExistence type="inferred from homology"/>
<keyword evidence="5 7" id="KW-1133">Transmembrane helix</keyword>
<dbReference type="InterPro" id="IPR035906">
    <property type="entry name" value="MetI-like_sf"/>
</dbReference>
<evidence type="ECO:0000256" key="1">
    <source>
        <dbReference type="ARBA" id="ARBA00004651"/>
    </source>
</evidence>
<feature type="domain" description="ABC transmembrane type-1" evidence="9">
    <location>
        <begin position="101"/>
        <end position="291"/>
    </location>
</feature>
<feature type="transmembrane region" description="Helical" evidence="7">
    <location>
        <begin position="138"/>
        <end position="161"/>
    </location>
</feature>
<dbReference type="CDD" id="cd06261">
    <property type="entry name" value="TM_PBP2"/>
    <property type="match status" value="1"/>
</dbReference>
<feature type="transmembrane region" description="Helical" evidence="7">
    <location>
        <begin position="213"/>
        <end position="234"/>
    </location>
</feature>
<evidence type="ECO:0000256" key="8">
    <source>
        <dbReference type="SAM" id="MobiDB-lite"/>
    </source>
</evidence>
<sequence>MSYEGKPVSTVDTSDSARKAAPARRSAAGTPRPGRIKALVPHAILIVYLLIACGPIALIIMNSFKSRQAIFDEPFTPPTFDTFDTVGYGTVFERSRFELYFFNSFVITVVSVILVLVFGSMAAFALAEYRFRGAAMVALYLALGIMIPIRLGTVGILELLVDLGLVNSLTGMIFVYTAMGLPLGVFVLTTFFKQVPRDLKDAARIDGASEYRVYGMTVPLIRPGLAAIGIYTMLPIWNDLWFPLILAPAEQVRTVTLGAQAFLGQFVTDWNAVLAVLTLAMLPMMALYLIFSRQFVRGLTGGAIK</sequence>
<gene>
    <name evidence="10" type="ORF">DPM12_21975</name>
</gene>
<keyword evidence="2 7" id="KW-0813">Transport</keyword>
<evidence type="ECO:0000256" key="4">
    <source>
        <dbReference type="ARBA" id="ARBA00022692"/>
    </source>
</evidence>
<dbReference type="AlphaFoldDB" id="A0A329QA26"/>
<keyword evidence="4 7" id="KW-0812">Transmembrane</keyword>
<evidence type="ECO:0000256" key="6">
    <source>
        <dbReference type="ARBA" id="ARBA00023136"/>
    </source>
</evidence>
<dbReference type="GO" id="GO:0055085">
    <property type="term" value="P:transmembrane transport"/>
    <property type="evidence" value="ECO:0007669"/>
    <property type="project" value="InterPro"/>
</dbReference>
<organism evidence="10 11">
    <name type="scientific">Phytoactinopolyspora halophila</name>
    <dbReference type="NCBI Taxonomy" id="1981511"/>
    <lineage>
        <taxon>Bacteria</taxon>
        <taxon>Bacillati</taxon>
        <taxon>Actinomycetota</taxon>
        <taxon>Actinomycetes</taxon>
        <taxon>Jiangellales</taxon>
        <taxon>Jiangellaceae</taxon>
        <taxon>Phytoactinopolyspora</taxon>
    </lineage>
</organism>
<evidence type="ECO:0000256" key="2">
    <source>
        <dbReference type="ARBA" id="ARBA00022448"/>
    </source>
</evidence>
<dbReference type="OrthoDB" id="9794684at2"/>
<feature type="transmembrane region" description="Helical" evidence="7">
    <location>
        <begin position="39"/>
        <end position="61"/>
    </location>
</feature>
<dbReference type="SUPFAM" id="SSF161098">
    <property type="entry name" value="MetI-like"/>
    <property type="match status" value="1"/>
</dbReference>
<evidence type="ECO:0000256" key="3">
    <source>
        <dbReference type="ARBA" id="ARBA00022475"/>
    </source>
</evidence>
<feature type="compositionally biased region" description="Low complexity" evidence="8">
    <location>
        <begin position="19"/>
        <end position="31"/>
    </location>
</feature>
<name>A0A329QA26_9ACTN</name>
<accession>A0A329QA26</accession>
<evidence type="ECO:0000313" key="11">
    <source>
        <dbReference type="Proteomes" id="UP000250462"/>
    </source>
</evidence>
<dbReference type="PANTHER" id="PTHR43744:SF8">
    <property type="entry name" value="SN-GLYCEROL-3-PHOSPHATE TRANSPORT SYSTEM PERMEASE PROTEIN UGPE"/>
    <property type="match status" value="1"/>
</dbReference>
<evidence type="ECO:0000313" key="10">
    <source>
        <dbReference type="EMBL" id="RAW09270.1"/>
    </source>
</evidence>
<feature type="region of interest" description="Disordered" evidence="8">
    <location>
        <begin position="1"/>
        <end position="31"/>
    </location>
</feature>
<dbReference type="PANTHER" id="PTHR43744">
    <property type="entry name" value="ABC TRANSPORTER PERMEASE PROTEIN MG189-RELATED-RELATED"/>
    <property type="match status" value="1"/>
</dbReference>
<keyword evidence="11" id="KW-1185">Reference proteome</keyword>
<dbReference type="GO" id="GO:0005886">
    <property type="term" value="C:plasma membrane"/>
    <property type="evidence" value="ECO:0007669"/>
    <property type="project" value="UniProtKB-SubCell"/>
</dbReference>
<feature type="transmembrane region" description="Helical" evidence="7">
    <location>
        <begin position="100"/>
        <end position="126"/>
    </location>
</feature>
<dbReference type="Proteomes" id="UP000250462">
    <property type="component" value="Unassembled WGS sequence"/>
</dbReference>
<protein>
    <submittedName>
        <fullName evidence="10">Carbohydrate ABC transporter permease</fullName>
    </submittedName>
</protein>
<keyword evidence="3" id="KW-1003">Cell membrane</keyword>
<comment type="subcellular location">
    <subcellularLocation>
        <location evidence="1 7">Cell membrane</location>
        <topology evidence="1 7">Multi-pass membrane protein</topology>
    </subcellularLocation>
</comment>
<feature type="transmembrane region" description="Helical" evidence="7">
    <location>
        <begin position="272"/>
        <end position="291"/>
    </location>
</feature>
<dbReference type="Pfam" id="PF00528">
    <property type="entry name" value="BPD_transp_1"/>
    <property type="match status" value="1"/>
</dbReference>
<evidence type="ECO:0000259" key="9">
    <source>
        <dbReference type="PROSITE" id="PS50928"/>
    </source>
</evidence>
<comment type="similarity">
    <text evidence="7">Belongs to the binding-protein-dependent transport system permease family.</text>
</comment>
<dbReference type="InterPro" id="IPR000515">
    <property type="entry name" value="MetI-like"/>
</dbReference>
<comment type="caution">
    <text evidence="10">The sequence shown here is derived from an EMBL/GenBank/DDBJ whole genome shotgun (WGS) entry which is preliminary data.</text>
</comment>
<dbReference type="EMBL" id="QMIG01000048">
    <property type="protein sequence ID" value="RAW09270.1"/>
    <property type="molecule type" value="Genomic_DNA"/>
</dbReference>
<keyword evidence="6 7" id="KW-0472">Membrane</keyword>